<dbReference type="PANTHER" id="PTHR38839:SF4">
    <property type="entry name" value="TRANSCRIPTIONAL REGULATOR WHIB"/>
    <property type="match status" value="1"/>
</dbReference>
<evidence type="ECO:0000256" key="10">
    <source>
        <dbReference type="ARBA" id="ARBA00023163"/>
    </source>
</evidence>
<dbReference type="GO" id="GO:0051539">
    <property type="term" value="F:4 iron, 4 sulfur cluster binding"/>
    <property type="evidence" value="ECO:0007669"/>
    <property type="project" value="UniProtKB-UniRule"/>
</dbReference>
<keyword evidence="6 11" id="KW-0411">Iron-sulfur</keyword>
<reference evidence="14 15" key="1">
    <citation type="submission" date="2018-12" db="EMBL/GenBank/DDBJ databases">
        <title>Complete genome sequence of Flaviflexus salsibiostraticola KCTC 33148.</title>
        <authorList>
            <person name="Bae J.-W."/>
        </authorList>
    </citation>
    <scope>NUCLEOTIDE SEQUENCE [LARGE SCALE GENOMIC DNA]</scope>
    <source>
        <strain evidence="14 15">KCTC 33148</strain>
    </source>
</reference>
<sequence>MWNLTGNQAPDGRPDDRGATVTSLPTSTPTLFHELWGLGYDDGELGWLDRALCAETDPDIFFPEKGGSTAPATSVCQNCEVRGECLEYALTNDIRHGIWGGMSDNDRRRASRQRRRAVGER</sequence>
<dbReference type="PROSITE" id="PS51674">
    <property type="entry name" value="4FE4S_WBL"/>
    <property type="match status" value="1"/>
</dbReference>
<comment type="PTM">
    <text evidence="11">The Fe-S cluster can be nitrosylated by nitric oxide (NO).</text>
</comment>
<comment type="PTM">
    <text evidence="11">Upon Fe-S cluster removal intramolecular disulfide bonds are formed.</text>
</comment>
<dbReference type="GO" id="GO:0047134">
    <property type="term" value="F:protein-disulfide reductase [NAD(P)H] activity"/>
    <property type="evidence" value="ECO:0007669"/>
    <property type="project" value="TreeGrafter"/>
</dbReference>
<feature type="binding site" evidence="11">
    <location>
        <position position="79"/>
    </location>
    <ligand>
        <name>[4Fe-4S] cluster</name>
        <dbReference type="ChEBI" id="CHEBI:49883"/>
    </ligand>
</feature>
<name>A0A3Q8WWU9_9ACTO</name>
<dbReference type="HAMAP" id="MF_01479">
    <property type="entry name" value="WhiB"/>
    <property type="match status" value="1"/>
</dbReference>
<evidence type="ECO:0000256" key="9">
    <source>
        <dbReference type="ARBA" id="ARBA00023157"/>
    </source>
</evidence>
<dbReference type="GO" id="GO:0045454">
    <property type="term" value="P:cell redox homeostasis"/>
    <property type="evidence" value="ECO:0007669"/>
    <property type="project" value="TreeGrafter"/>
</dbReference>
<evidence type="ECO:0000256" key="6">
    <source>
        <dbReference type="ARBA" id="ARBA00023014"/>
    </source>
</evidence>
<feature type="region of interest" description="Disordered" evidence="12">
    <location>
        <begin position="100"/>
        <end position="121"/>
    </location>
</feature>
<dbReference type="GO" id="GO:0046872">
    <property type="term" value="F:metal ion binding"/>
    <property type="evidence" value="ECO:0007669"/>
    <property type="project" value="UniProtKB-KW"/>
</dbReference>
<dbReference type="GO" id="GO:0035731">
    <property type="term" value="F:dinitrosyl-iron complex binding"/>
    <property type="evidence" value="ECO:0007669"/>
    <property type="project" value="UniProtKB-UniRule"/>
</dbReference>
<comment type="function">
    <text evidence="11">Acts as a transcriptional regulator. Probably redox-responsive. The apo- but not holo-form probably binds DNA.</text>
</comment>
<keyword evidence="3 11" id="KW-0004">4Fe-4S</keyword>
<dbReference type="EMBL" id="CP034438">
    <property type="protein sequence ID" value="AZN30875.1"/>
    <property type="molecule type" value="Genomic_DNA"/>
</dbReference>
<evidence type="ECO:0000313" key="14">
    <source>
        <dbReference type="EMBL" id="AZN30875.1"/>
    </source>
</evidence>
<evidence type="ECO:0000256" key="12">
    <source>
        <dbReference type="SAM" id="MobiDB-lite"/>
    </source>
</evidence>
<comment type="similarity">
    <text evidence="2 11">Belongs to the WhiB family.</text>
</comment>
<feature type="binding site" evidence="11">
    <location>
        <position position="85"/>
    </location>
    <ligand>
        <name>[4Fe-4S] cluster</name>
        <dbReference type="ChEBI" id="CHEBI:49883"/>
    </ligand>
</feature>
<organism evidence="14 15">
    <name type="scientific">Flaviflexus salsibiostraticola</name>
    <dbReference type="NCBI Taxonomy" id="1282737"/>
    <lineage>
        <taxon>Bacteria</taxon>
        <taxon>Bacillati</taxon>
        <taxon>Actinomycetota</taxon>
        <taxon>Actinomycetes</taxon>
        <taxon>Actinomycetales</taxon>
        <taxon>Actinomycetaceae</taxon>
        <taxon>Flaviflexus</taxon>
    </lineage>
</organism>
<accession>A0A3Q8WWU9</accession>
<comment type="subcellular location">
    <subcellularLocation>
        <location evidence="1 11">Cytoplasm</location>
    </subcellularLocation>
</comment>
<dbReference type="Proteomes" id="UP000270021">
    <property type="component" value="Chromosome"/>
</dbReference>
<evidence type="ECO:0000256" key="7">
    <source>
        <dbReference type="ARBA" id="ARBA00023015"/>
    </source>
</evidence>
<proteinExistence type="inferred from homology"/>
<evidence type="ECO:0000256" key="4">
    <source>
        <dbReference type="ARBA" id="ARBA00022723"/>
    </source>
</evidence>
<keyword evidence="9 11" id="KW-1015">Disulfide bond</keyword>
<dbReference type="GO" id="GO:0045892">
    <property type="term" value="P:negative regulation of DNA-templated transcription"/>
    <property type="evidence" value="ECO:0007669"/>
    <property type="project" value="TreeGrafter"/>
</dbReference>
<feature type="binding site" evidence="11">
    <location>
        <position position="53"/>
    </location>
    <ligand>
        <name>[4Fe-4S] cluster</name>
        <dbReference type="ChEBI" id="CHEBI:49883"/>
    </ligand>
</feature>
<evidence type="ECO:0000256" key="11">
    <source>
        <dbReference type="HAMAP-Rule" id="MF_01479"/>
    </source>
</evidence>
<keyword evidence="8 11" id="KW-0238">DNA-binding</keyword>
<keyword evidence="11" id="KW-0963">Cytoplasm</keyword>
<feature type="domain" description="4Fe-4S Wbl-type" evidence="13">
    <location>
        <begin position="52"/>
        <end position="109"/>
    </location>
</feature>
<feature type="binding site" evidence="11">
    <location>
        <position position="76"/>
    </location>
    <ligand>
        <name>[4Fe-4S] cluster</name>
        <dbReference type="ChEBI" id="CHEBI:49883"/>
    </ligand>
</feature>
<dbReference type="Pfam" id="PF02467">
    <property type="entry name" value="Whib"/>
    <property type="match status" value="1"/>
</dbReference>
<keyword evidence="7 11" id="KW-0805">Transcription regulation</keyword>
<evidence type="ECO:0000313" key="15">
    <source>
        <dbReference type="Proteomes" id="UP000270021"/>
    </source>
</evidence>
<feature type="region of interest" description="Disordered" evidence="12">
    <location>
        <begin position="1"/>
        <end position="26"/>
    </location>
</feature>
<gene>
    <name evidence="11" type="primary">whiB</name>
    <name evidence="14" type="ORF">EJO69_11585</name>
</gene>
<dbReference type="GO" id="GO:0003677">
    <property type="term" value="F:DNA binding"/>
    <property type="evidence" value="ECO:0007669"/>
    <property type="project" value="UniProtKB-UniRule"/>
</dbReference>
<dbReference type="OrthoDB" id="5192305at2"/>
<keyword evidence="15" id="KW-1185">Reference proteome</keyword>
<keyword evidence="5 11" id="KW-0408">Iron</keyword>
<dbReference type="GO" id="GO:0005737">
    <property type="term" value="C:cytoplasm"/>
    <property type="evidence" value="ECO:0007669"/>
    <property type="project" value="UniProtKB-SubCell"/>
</dbReference>
<evidence type="ECO:0000259" key="13">
    <source>
        <dbReference type="PROSITE" id="PS51674"/>
    </source>
</evidence>
<keyword evidence="4 11" id="KW-0479">Metal-binding</keyword>
<dbReference type="PANTHER" id="PTHR38839">
    <property type="entry name" value="TRANSCRIPTIONAL REGULATOR WHID-RELATED"/>
    <property type="match status" value="1"/>
</dbReference>
<comment type="cofactor">
    <cofactor evidence="11">
        <name>[4Fe-4S] cluster</name>
        <dbReference type="ChEBI" id="CHEBI:49883"/>
    </cofactor>
    <text evidence="11">Binds 1 [4Fe-4S] cluster per subunit. Following nitrosylation of the [4Fe-4S] cluster binds 1 [4Fe-8(NO)] cluster per subunit.</text>
</comment>
<protein>
    <recommendedName>
        <fullName evidence="11">Transcriptional regulator WhiB</fullName>
    </recommendedName>
</protein>
<keyword evidence="10 11" id="KW-0804">Transcription</keyword>
<evidence type="ECO:0000256" key="3">
    <source>
        <dbReference type="ARBA" id="ARBA00022485"/>
    </source>
</evidence>
<dbReference type="KEGG" id="fsl:EJO69_11585"/>
<dbReference type="InterPro" id="IPR034768">
    <property type="entry name" value="4FE4S_WBL"/>
</dbReference>
<evidence type="ECO:0000256" key="1">
    <source>
        <dbReference type="ARBA" id="ARBA00004496"/>
    </source>
</evidence>
<evidence type="ECO:0000256" key="8">
    <source>
        <dbReference type="ARBA" id="ARBA00023125"/>
    </source>
</evidence>
<feature type="compositionally biased region" description="Basic residues" evidence="12">
    <location>
        <begin position="109"/>
        <end position="121"/>
    </location>
</feature>
<evidence type="ECO:0000256" key="5">
    <source>
        <dbReference type="ARBA" id="ARBA00023004"/>
    </source>
</evidence>
<dbReference type="InterPro" id="IPR003482">
    <property type="entry name" value="Whib"/>
</dbReference>
<evidence type="ECO:0000256" key="2">
    <source>
        <dbReference type="ARBA" id="ARBA00006597"/>
    </source>
</evidence>
<dbReference type="RefSeq" id="WP_126042002.1">
    <property type="nucleotide sequence ID" value="NZ_CP034438.1"/>
</dbReference>
<dbReference type="AlphaFoldDB" id="A0A3Q8WWU9"/>